<gene>
    <name evidence="2" type="ORF">CWI70_08915</name>
</gene>
<dbReference type="RefSeq" id="WP_126772471.1">
    <property type="nucleotide sequence ID" value="NZ_JANQBU010000001.1"/>
</dbReference>
<dbReference type="OrthoDB" id="7355622at2"/>
<comment type="caution">
    <text evidence="2">The sequence shown here is derived from an EMBL/GenBank/DDBJ whole genome shotgun (WGS) entry which is preliminary data.</text>
</comment>
<keyword evidence="1" id="KW-0472">Membrane</keyword>
<keyword evidence="1" id="KW-1133">Transmembrane helix</keyword>
<dbReference type="AlphaFoldDB" id="A0A432Y7C0"/>
<feature type="transmembrane region" description="Helical" evidence="1">
    <location>
        <begin position="81"/>
        <end position="101"/>
    </location>
</feature>
<sequence>MTDSTQLQKKLAWSLLALRLGVFIVMFVWALDKFVNPSHTAAVFENFYGIGDLSATLAAVLGGLQIALCVAFVLGLWKTLTYGLIFVLHGVSTLSSMPSYFDAFNNLLFFAAWPMWAACFVLFYLRSYDRFTLFSKTEL</sequence>
<name>A0A432Y7C0_9GAMM</name>
<evidence type="ECO:0000256" key="1">
    <source>
        <dbReference type="SAM" id="Phobius"/>
    </source>
</evidence>
<protein>
    <recommendedName>
        <fullName evidence="4">DoxX protein</fullName>
    </recommendedName>
</protein>
<evidence type="ECO:0008006" key="4">
    <source>
        <dbReference type="Google" id="ProtNLM"/>
    </source>
</evidence>
<evidence type="ECO:0000313" key="3">
    <source>
        <dbReference type="Proteomes" id="UP000287649"/>
    </source>
</evidence>
<reference evidence="3" key="1">
    <citation type="journal article" date="2018" name="Front. Microbiol.">
        <title>Genome-Based Analysis Reveals the Taxonomy and Diversity of the Family Idiomarinaceae.</title>
        <authorList>
            <person name="Liu Y."/>
            <person name="Lai Q."/>
            <person name="Shao Z."/>
        </authorList>
    </citation>
    <scope>NUCLEOTIDE SEQUENCE [LARGE SCALE GENOMIC DNA]</scope>
    <source>
        <strain evidence="3">PO-M2</strain>
    </source>
</reference>
<proteinExistence type="predicted"/>
<keyword evidence="1" id="KW-0812">Transmembrane</keyword>
<dbReference type="EMBL" id="PIPX01000001">
    <property type="protein sequence ID" value="RUO56837.1"/>
    <property type="molecule type" value="Genomic_DNA"/>
</dbReference>
<accession>A0A432Y7C0</accession>
<dbReference type="Proteomes" id="UP000287649">
    <property type="component" value="Unassembled WGS sequence"/>
</dbReference>
<evidence type="ECO:0000313" key="2">
    <source>
        <dbReference type="EMBL" id="RUO56837.1"/>
    </source>
</evidence>
<feature type="transmembrane region" description="Helical" evidence="1">
    <location>
        <begin position="12"/>
        <end position="31"/>
    </location>
</feature>
<organism evidence="2 3">
    <name type="scientific">Pseudidiomarina homiensis</name>
    <dbReference type="NCBI Taxonomy" id="364198"/>
    <lineage>
        <taxon>Bacteria</taxon>
        <taxon>Pseudomonadati</taxon>
        <taxon>Pseudomonadota</taxon>
        <taxon>Gammaproteobacteria</taxon>
        <taxon>Alteromonadales</taxon>
        <taxon>Idiomarinaceae</taxon>
        <taxon>Pseudidiomarina</taxon>
    </lineage>
</organism>
<keyword evidence="3" id="KW-1185">Reference proteome</keyword>
<feature type="transmembrane region" description="Helical" evidence="1">
    <location>
        <begin position="107"/>
        <end position="125"/>
    </location>
</feature>